<accession>A0A212LXQ7</accession>
<name>A0A212LXQ7_9FIRM</name>
<proteinExistence type="predicted"/>
<sequence>MSLDRFASGLPDAQCAQIICACDACGGEIYEDNEYLTLEDGRVIHDSFDCRFDAGLREYEEDDDYGNARKTA</sequence>
<dbReference type="RefSeq" id="WP_288185065.1">
    <property type="nucleotide sequence ID" value="NZ_LT608335.1"/>
</dbReference>
<evidence type="ECO:0000313" key="1">
    <source>
        <dbReference type="EMBL" id="SCM82384.1"/>
    </source>
</evidence>
<gene>
    <name evidence="1" type="ORF">KL86SPO_50155</name>
</gene>
<dbReference type="AlphaFoldDB" id="A0A212LXQ7"/>
<protein>
    <submittedName>
        <fullName evidence="1">Uncharacterized protein</fullName>
    </submittedName>
</protein>
<dbReference type="EMBL" id="FMJE01000005">
    <property type="protein sequence ID" value="SCM82384.1"/>
    <property type="molecule type" value="Genomic_DNA"/>
</dbReference>
<organism evidence="1">
    <name type="scientific">uncultured Sporomusa sp</name>
    <dbReference type="NCBI Taxonomy" id="307249"/>
    <lineage>
        <taxon>Bacteria</taxon>
        <taxon>Bacillati</taxon>
        <taxon>Bacillota</taxon>
        <taxon>Negativicutes</taxon>
        <taxon>Selenomonadales</taxon>
        <taxon>Sporomusaceae</taxon>
        <taxon>Sporomusa</taxon>
        <taxon>environmental samples</taxon>
    </lineage>
</organism>
<reference evidence="1" key="1">
    <citation type="submission" date="2016-08" db="EMBL/GenBank/DDBJ databases">
        <authorList>
            <person name="Seilhamer J.J."/>
        </authorList>
    </citation>
    <scope>NUCLEOTIDE SEQUENCE</scope>
    <source>
        <strain evidence="1">86</strain>
    </source>
</reference>